<keyword evidence="7 9" id="KW-0560">Oxidoreductase</keyword>
<proteinExistence type="inferred from homology"/>
<dbReference type="InterPro" id="IPR050765">
    <property type="entry name" value="Riboflavin_Biosynth_HTPR"/>
</dbReference>
<dbReference type="AlphaFoldDB" id="A0A1C4D4G5"/>
<comment type="pathway">
    <text evidence="3 9">Cofactor biosynthesis; riboflavin biosynthesis; 5-amino-6-(D-ribitylamino)uracil from GTP: step 3/4.</text>
</comment>
<evidence type="ECO:0000256" key="4">
    <source>
        <dbReference type="ARBA" id="ARBA00005259"/>
    </source>
</evidence>
<feature type="binding site" evidence="11">
    <location>
        <position position="277"/>
    </location>
    <ligand>
        <name>substrate</name>
    </ligand>
</feature>
<dbReference type="EMBL" id="FMAR01000005">
    <property type="protein sequence ID" value="SCC26314.1"/>
    <property type="molecule type" value="Genomic_DNA"/>
</dbReference>
<dbReference type="GO" id="GO:0008703">
    <property type="term" value="F:5-amino-6-(5-phosphoribosylamino)uracil reductase activity"/>
    <property type="evidence" value="ECO:0007669"/>
    <property type="project" value="UniProtKB-EC"/>
</dbReference>
<dbReference type="PANTHER" id="PTHR38011">
    <property type="entry name" value="DIHYDROFOLATE REDUCTASE FAMILY PROTEIN (AFU_ORTHOLOGUE AFUA_8G06820)"/>
    <property type="match status" value="1"/>
</dbReference>
<dbReference type="Proteomes" id="UP000242818">
    <property type="component" value="Unassembled WGS sequence"/>
</dbReference>
<protein>
    <recommendedName>
        <fullName evidence="9">Riboflavin biosynthesis protein RibD</fullName>
    </recommendedName>
    <domain>
        <recommendedName>
            <fullName evidence="9">Diaminohydroxyphosphoribosylaminopyrimidine deaminase</fullName>
            <shortName evidence="9">DRAP deaminase</shortName>
            <ecNumber evidence="9">3.5.4.26</ecNumber>
        </recommendedName>
        <alternativeName>
            <fullName evidence="9">Riboflavin-specific deaminase</fullName>
        </alternativeName>
    </domain>
    <domain>
        <recommendedName>
            <fullName evidence="9">5-amino-6-(5-phosphoribosylamino)uracil reductase</fullName>
            <ecNumber evidence="9">1.1.1.193</ecNumber>
        </recommendedName>
        <alternativeName>
            <fullName evidence="9">HTP reductase</fullName>
        </alternativeName>
    </domain>
</protein>
<evidence type="ECO:0000256" key="7">
    <source>
        <dbReference type="ARBA" id="ARBA00023002"/>
    </source>
</evidence>
<feature type="binding site" evidence="11">
    <location>
        <position position="205"/>
    </location>
    <ligand>
        <name>substrate</name>
    </ligand>
</feature>
<comment type="similarity">
    <text evidence="4 9">In the N-terminal section; belongs to the cytidine and deoxycytidylate deaminase family.</text>
</comment>
<dbReference type="PROSITE" id="PS51747">
    <property type="entry name" value="CYT_DCMP_DEAMINASES_2"/>
    <property type="match status" value="1"/>
</dbReference>
<evidence type="ECO:0000256" key="8">
    <source>
        <dbReference type="ARBA" id="ARBA00023268"/>
    </source>
</evidence>
<evidence type="ECO:0000256" key="6">
    <source>
        <dbReference type="ARBA" id="ARBA00022857"/>
    </source>
</evidence>
<feature type="domain" description="CMP/dCMP-type deaminase" evidence="13">
    <location>
        <begin position="1"/>
        <end position="121"/>
    </location>
</feature>
<evidence type="ECO:0000256" key="2">
    <source>
        <dbReference type="ARBA" id="ARBA00004882"/>
    </source>
</evidence>
<dbReference type="SUPFAM" id="SSF53597">
    <property type="entry name" value="Dihydrofolate reductase-like"/>
    <property type="match status" value="1"/>
</dbReference>
<comment type="similarity">
    <text evidence="5 9">In the C-terminal section; belongs to the HTP reductase family.</text>
</comment>
<dbReference type="GO" id="GO:0009231">
    <property type="term" value="P:riboflavin biosynthetic process"/>
    <property type="evidence" value="ECO:0007669"/>
    <property type="project" value="UniProtKB-UniPathway"/>
</dbReference>
<comment type="catalytic activity">
    <reaction evidence="9">
        <text>5-amino-6-(5-phospho-D-ribitylamino)uracil + NADP(+) = 5-amino-6-(5-phospho-D-ribosylamino)uracil + NADPH + H(+)</text>
        <dbReference type="Rhea" id="RHEA:17845"/>
        <dbReference type="ChEBI" id="CHEBI:15378"/>
        <dbReference type="ChEBI" id="CHEBI:57783"/>
        <dbReference type="ChEBI" id="CHEBI:58349"/>
        <dbReference type="ChEBI" id="CHEBI:58421"/>
        <dbReference type="ChEBI" id="CHEBI:58453"/>
        <dbReference type="EC" id="1.1.1.193"/>
    </reaction>
</comment>
<feature type="active site" description="Proton donor" evidence="10">
    <location>
        <position position="46"/>
    </location>
</feature>
<evidence type="ECO:0000313" key="14">
    <source>
        <dbReference type="EMBL" id="SCC26314.1"/>
    </source>
</evidence>
<dbReference type="InterPro" id="IPR004794">
    <property type="entry name" value="Eubact_RibD"/>
</dbReference>
<feature type="binding site" evidence="11">
    <location>
        <position position="194"/>
    </location>
    <ligand>
        <name>NADP(+)</name>
        <dbReference type="ChEBI" id="CHEBI:58349"/>
    </ligand>
</feature>
<keyword evidence="8" id="KW-0511">Multifunctional enzyme</keyword>
<dbReference type="GO" id="GO:0008835">
    <property type="term" value="F:diaminohydroxyphosphoribosylaminopyrimidine deaminase activity"/>
    <property type="evidence" value="ECO:0007669"/>
    <property type="project" value="UniProtKB-EC"/>
</dbReference>
<keyword evidence="6 9" id="KW-0521">NADP</keyword>
<dbReference type="SUPFAM" id="SSF53927">
    <property type="entry name" value="Cytidine deaminase-like"/>
    <property type="match status" value="1"/>
</dbReference>
<dbReference type="PIRSF" id="PIRSF006769">
    <property type="entry name" value="RibD"/>
    <property type="match status" value="1"/>
</dbReference>
<comment type="cofactor">
    <cofactor evidence="9 12">
        <name>Zn(2+)</name>
        <dbReference type="ChEBI" id="CHEBI:29105"/>
    </cofactor>
    <text evidence="9 12">Binds 1 zinc ion.</text>
</comment>
<name>A0A1C4D4G5_9BACT</name>
<keyword evidence="9 12" id="KW-0862">Zinc</keyword>
<dbReference type="NCBIfam" id="TIGR00326">
    <property type="entry name" value="eubact_ribD"/>
    <property type="match status" value="1"/>
</dbReference>
<keyword evidence="9" id="KW-0686">Riboflavin biosynthesis</keyword>
<dbReference type="Pfam" id="PF01872">
    <property type="entry name" value="RibD_C"/>
    <property type="match status" value="1"/>
</dbReference>
<evidence type="ECO:0000256" key="5">
    <source>
        <dbReference type="ARBA" id="ARBA00007417"/>
    </source>
</evidence>
<evidence type="ECO:0000256" key="3">
    <source>
        <dbReference type="ARBA" id="ARBA00004910"/>
    </source>
</evidence>
<feature type="binding site" evidence="12">
    <location>
        <position position="44"/>
    </location>
    <ligand>
        <name>Zn(2+)</name>
        <dbReference type="ChEBI" id="CHEBI:29105"/>
        <note>catalytic</note>
    </ligand>
</feature>
<evidence type="ECO:0000256" key="12">
    <source>
        <dbReference type="PIRSR" id="PIRSR006769-3"/>
    </source>
</evidence>
<evidence type="ECO:0000256" key="1">
    <source>
        <dbReference type="ARBA" id="ARBA00002151"/>
    </source>
</evidence>
<evidence type="ECO:0000313" key="15">
    <source>
        <dbReference type="Proteomes" id="UP000242818"/>
    </source>
</evidence>
<dbReference type="InterPro" id="IPR016193">
    <property type="entry name" value="Cytidine_deaminase-like"/>
</dbReference>
<organism evidence="14 15">
    <name type="scientific">Chitinophaga costaii</name>
    <dbReference type="NCBI Taxonomy" id="1335309"/>
    <lineage>
        <taxon>Bacteria</taxon>
        <taxon>Pseudomonadati</taxon>
        <taxon>Bacteroidota</taxon>
        <taxon>Chitinophagia</taxon>
        <taxon>Chitinophagales</taxon>
        <taxon>Chitinophagaceae</taxon>
        <taxon>Chitinophaga</taxon>
    </lineage>
</organism>
<feature type="binding site" evidence="11">
    <location>
        <position position="152"/>
    </location>
    <ligand>
        <name>NADP(+)</name>
        <dbReference type="ChEBI" id="CHEBI:58349"/>
    </ligand>
</feature>
<dbReference type="EC" id="1.1.1.193" evidence="9"/>
<reference evidence="14 15" key="1">
    <citation type="submission" date="2016-08" db="EMBL/GenBank/DDBJ databases">
        <authorList>
            <person name="Seilhamer J.J."/>
        </authorList>
    </citation>
    <scope>NUCLEOTIDE SEQUENCE [LARGE SCALE GENOMIC DNA]</scope>
    <source>
        <strain evidence="14 15">A37T2</strain>
    </source>
</reference>
<evidence type="ECO:0000256" key="9">
    <source>
        <dbReference type="PIRNR" id="PIRNR006769"/>
    </source>
</evidence>
<dbReference type="InterPro" id="IPR024072">
    <property type="entry name" value="DHFR-like_dom_sf"/>
</dbReference>
<evidence type="ECO:0000259" key="13">
    <source>
        <dbReference type="PROSITE" id="PS51747"/>
    </source>
</evidence>
<feature type="binding site" evidence="11">
    <location>
        <position position="182"/>
    </location>
    <ligand>
        <name>substrate</name>
    </ligand>
</feature>
<comment type="pathway">
    <text evidence="2 9">Cofactor biosynthesis; riboflavin biosynthesis; 5-amino-6-(D-ribitylamino)uracil from GTP: step 2/4.</text>
</comment>
<feature type="binding site" evidence="11">
    <location>
        <position position="198"/>
    </location>
    <ligand>
        <name>NADP(+)</name>
        <dbReference type="ChEBI" id="CHEBI:58349"/>
    </ligand>
</feature>
<gene>
    <name evidence="14" type="ORF">GA0116948_10569</name>
</gene>
<comment type="catalytic activity">
    <reaction evidence="9">
        <text>2,5-diamino-6-hydroxy-4-(5-phosphoribosylamino)-pyrimidine + H2O + H(+) = 5-amino-6-(5-phospho-D-ribosylamino)uracil + NH4(+)</text>
        <dbReference type="Rhea" id="RHEA:21868"/>
        <dbReference type="ChEBI" id="CHEBI:15377"/>
        <dbReference type="ChEBI" id="CHEBI:15378"/>
        <dbReference type="ChEBI" id="CHEBI:28938"/>
        <dbReference type="ChEBI" id="CHEBI:58453"/>
        <dbReference type="ChEBI" id="CHEBI:58614"/>
        <dbReference type="EC" id="3.5.4.26"/>
    </reaction>
</comment>
<feature type="binding site" evidence="12">
    <location>
        <position position="82"/>
    </location>
    <ligand>
        <name>Zn(2+)</name>
        <dbReference type="ChEBI" id="CHEBI:29105"/>
        <note>catalytic</note>
    </ligand>
</feature>
<dbReference type="InterPro" id="IPR002125">
    <property type="entry name" value="CMP_dCMP_dom"/>
</dbReference>
<dbReference type="Pfam" id="PF00383">
    <property type="entry name" value="dCMP_cyt_deam_1"/>
    <property type="match status" value="1"/>
</dbReference>
<dbReference type="Gene3D" id="3.40.140.10">
    <property type="entry name" value="Cytidine Deaminase, domain 2"/>
    <property type="match status" value="1"/>
</dbReference>
<keyword evidence="9 12" id="KW-0479">Metal-binding</keyword>
<dbReference type="UniPathway" id="UPA00275">
    <property type="reaction ID" value="UER00401"/>
</dbReference>
<keyword evidence="15" id="KW-1185">Reference proteome</keyword>
<dbReference type="EC" id="3.5.4.26" evidence="9"/>
<comment type="function">
    <text evidence="1 9">Converts 2,5-diamino-6-(ribosylamino)-4(3h)-pyrimidinone 5'-phosphate into 5-amino-6-(ribosylamino)-2,4(1h,3h)-pyrimidinedione 5'-phosphate.</text>
</comment>
<dbReference type="CDD" id="cd01284">
    <property type="entry name" value="Riboflavin_deaminase-reductase"/>
    <property type="match status" value="1"/>
</dbReference>
<dbReference type="PANTHER" id="PTHR38011:SF7">
    <property type="entry name" value="2,5-DIAMINO-6-RIBOSYLAMINO-4(3H)-PYRIMIDINONE 5'-PHOSPHATE REDUCTASE"/>
    <property type="match status" value="1"/>
</dbReference>
<dbReference type="InterPro" id="IPR002734">
    <property type="entry name" value="RibDG_C"/>
</dbReference>
<dbReference type="STRING" id="1335309.GA0116948_10569"/>
<evidence type="ECO:0000256" key="10">
    <source>
        <dbReference type="PIRSR" id="PIRSR006769-1"/>
    </source>
</evidence>
<keyword evidence="9" id="KW-0378">Hydrolase</keyword>
<dbReference type="Gene3D" id="3.40.430.10">
    <property type="entry name" value="Dihydrofolate Reductase, subunit A"/>
    <property type="match status" value="1"/>
</dbReference>
<evidence type="ECO:0000256" key="11">
    <source>
        <dbReference type="PIRSR" id="PIRSR006769-2"/>
    </source>
</evidence>
<dbReference type="GO" id="GO:0046872">
    <property type="term" value="F:metal ion binding"/>
    <property type="evidence" value="ECO:0007669"/>
    <property type="project" value="UniProtKB-KW"/>
</dbReference>
<accession>A0A1C4D4G5</accession>
<feature type="binding site" evidence="11">
    <location>
        <position position="202"/>
    </location>
    <ligand>
        <name>substrate</name>
    </ligand>
</feature>
<sequence>MERCLQLAQLGAGHVAPNPMVGAVLVHDGRIIGEGYHRQYGQAHAEVNCLASVRPEDRALIPQSTLYVSLEPCAHHGKTPPCADLIVREQIPACVIGCVDIFAKVAGKGIARLEAAGIRVKTGMLERACQELNRRFFTFHGQTRPYVVLKWAQSANGLLGAAGGQPVRISHPVTDRLVHKWRSEEAAILVGTHTALTDNPRLNNRHWTGAQPLRVVIDLHDKVPATHQVYDSLIPTVFVSTRAKAGQDQILINEGAPLLPQLLAQLHARSVQSVLVEGGAFTLQQFIDSGLWDEARVIVGAASIPQGVRAPVLTQASLEQTLPLESDQLFFYRHW</sequence>
<feature type="binding site" evidence="12">
    <location>
        <position position="73"/>
    </location>
    <ligand>
        <name>Zn(2+)</name>
        <dbReference type="ChEBI" id="CHEBI:29105"/>
        <note>catalytic</note>
    </ligand>
</feature>